<sequence length="67" mass="7749">MMKPKPTKRLCYEDFQYGSGDIAVISERDSLHLYEAVDSVSRPENLAREIFSFQKENIFANVHGKKI</sequence>
<dbReference type="AlphaFoldDB" id="A0A382NG27"/>
<protein>
    <submittedName>
        <fullName evidence="1">Uncharacterized protein</fullName>
    </submittedName>
</protein>
<evidence type="ECO:0000313" key="1">
    <source>
        <dbReference type="EMBL" id="SVC58541.1"/>
    </source>
</evidence>
<organism evidence="1">
    <name type="scientific">marine metagenome</name>
    <dbReference type="NCBI Taxonomy" id="408172"/>
    <lineage>
        <taxon>unclassified sequences</taxon>
        <taxon>metagenomes</taxon>
        <taxon>ecological metagenomes</taxon>
    </lineage>
</organism>
<name>A0A382NG27_9ZZZZ</name>
<dbReference type="EMBL" id="UINC01099343">
    <property type="protein sequence ID" value="SVC58541.1"/>
    <property type="molecule type" value="Genomic_DNA"/>
</dbReference>
<gene>
    <name evidence="1" type="ORF">METZ01_LOCUS311395</name>
</gene>
<proteinExistence type="predicted"/>
<accession>A0A382NG27</accession>
<reference evidence="1" key="1">
    <citation type="submission" date="2018-05" db="EMBL/GenBank/DDBJ databases">
        <authorList>
            <person name="Lanie J.A."/>
            <person name="Ng W.-L."/>
            <person name="Kazmierczak K.M."/>
            <person name="Andrzejewski T.M."/>
            <person name="Davidsen T.M."/>
            <person name="Wayne K.J."/>
            <person name="Tettelin H."/>
            <person name="Glass J.I."/>
            <person name="Rusch D."/>
            <person name="Podicherti R."/>
            <person name="Tsui H.-C.T."/>
            <person name="Winkler M.E."/>
        </authorList>
    </citation>
    <scope>NUCLEOTIDE SEQUENCE</scope>
</reference>